<dbReference type="PANTHER" id="PTHR35527:SF2">
    <property type="entry name" value="HYDROLASE"/>
    <property type="match status" value="1"/>
</dbReference>
<proteinExistence type="inferred from homology"/>
<dbReference type="Gene3D" id="3.60.60.10">
    <property type="entry name" value="Penicillin V Acylase, Chain A"/>
    <property type="match status" value="1"/>
</dbReference>
<dbReference type="EMBL" id="MNAO01000015">
    <property type="protein sequence ID" value="OHV17916.1"/>
    <property type="molecule type" value="Genomic_DNA"/>
</dbReference>
<dbReference type="Proteomes" id="UP000180215">
    <property type="component" value="Unassembled WGS sequence"/>
</dbReference>
<sequence>MIRIRPNGILVSLMAFWAVLQVVVEPAAACSRFVYLGRDGKIFTARSMDWEKPIGTDLYILPRGMARNGEVGPGSIRWTSKYGSLVATAFGNSTSDGANEEGLTANVLWLEESQYPAFDGKGPPGLAISVWAQYALDNFATVDEAVAALEKQPFTLVTSVIPGTQVIANVHMSLSDSSGDSAIIEYIDGKQVIHYGRQYQVMTNSPTYEQQLALASYWSQIGGTVMLPGTNRASDRFARASFYVKSIPQDGDPDHLLASVYGIIRNVSVPIGLSTPEKPEISSTRWRTVFDHKRRLYFFESALSPNTFWTDLNQIDFSKETGKVLKLDLGIDQANVFAGNATRSYRASEPFPFAGLPR</sequence>
<dbReference type="AlphaFoldDB" id="A0A1S1P9L9"/>
<accession>A0A1S1P9L9</accession>
<name>A0A1S1P9L9_METEX</name>
<dbReference type="InterPro" id="IPR029132">
    <property type="entry name" value="CBAH/NAAA_C"/>
</dbReference>
<keyword evidence="2 4" id="KW-0378">Hydrolase</keyword>
<protein>
    <submittedName>
        <fullName evidence="4">Choloylglycine hydrolase</fullName>
    </submittedName>
</protein>
<organism evidence="4 5">
    <name type="scientific">Methylorubrum extorquens</name>
    <name type="common">Methylobacterium dichloromethanicum</name>
    <name type="synonym">Methylobacterium extorquens</name>
    <dbReference type="NCBI Taxonomy" id="408"/>
    <lineage>
        <taxon>Bacteria</taxon>
        <taxon>Pseudomonadati</taxon>
        <taxon>Pseudomonadota</taxon>
        <taxon>Alphaproteobacteria</taxon>
        <taxon>Hyphomicrobiales</taxon>
        <taxon>Methylobacteriaceae</taxon>
        <taxon>Methylorubrum</taxon>
    </lineage>
</organism>
<evidence type="ECO:0000256" key="2">
    <source>
        <dbReference type="ARBA" id="ARBA00022801"/>
    </source>
</evidence>
<comment type="similarity">
    <text evidence="1">Belongs to the peptidase C59 family.</text>
</comment>
<dbReference type="PANTHER" id="PTHR35527">
    <property type="entry name" value="CHOLOYLGLYCINE HYDROLASE"/>
    <property type="match status" value="1"/>
</dbReference>
<dbReference type="SUPFAM" id="SSF56235">
    <property type="entry name" value="N-terminal nucleophile aminohydrolases (Ntn hydrolases)"/>
    <property type="match status" value="1"/>
</dbReference>
<dbReference type="InterPro" id="IPR052193">
    <property type="entry name" value="Peptidase_C59"/>
</dbReference>
<comment type="caution">
    <text evidence="4">The sequence shown here is derived from an EMBL/GenBank/DDBJ whole genome shotgun (WGS) entry which is preliminary data.</text>
</comment>
<dbReference type="Pfam" id="PF02275">
    <property type="entry name" value="CBAH"/>
    <property type="match status" value="1"/>
</dbReference>
<evidence type="ECO:0000259" key="3">
    <source>
        <dbReference type="Pfam" id="PF02275"/>
    </source>
</evidence>
<dbReference type="InterPro" id="IPR029055">
    <property type="entry name" value="Ntn_hydrolases_N"/>
</dbReference>
<gene>
    <name evidence="4" type="ORF">BK022_02695</name>
</gene>
<feature type="domain" description="Choloylglycine hydrolase/NAAA C-terminal" evidence="3">
    <location>
        <begin position="30"/>
        <end position="316"/>
    </location>
</feature>
<evidence type="ECO:0000256" key="1">
    <source>
        <dbReference type="ARBA" id="ARBA00006625"/>
    </source>
</evidence>
<evidence type="ECO:0000313" key="5">
    <source>
        <dbReference type="Proteomes" id="UP000180215"/>
    </source>
</evidence>
<evidence type="ECO:0000313" key="4">
    <source>
        <dbReference type="EMBL" id="OHV17916.1"/>
    </source>
</evidence>
<dbReference type="GO" id="GO:0016787">
    <property type="term" value="F:hydrolase activity"/>
    <property type="evidence" value="ECO:0007669"/>
    <property type="project" value="UniProtKB-KW"/>
</dbReference>
<dbReference type="CDD" id="cd01902">
    <property type="entry name" value="Ntn_CGH"/>
    <property type="match status" value="1"/>
</dbReference>
<reference evidence="4 5" key="1">
    <citation type="submission" date="2016-10" db="EMBL/GenBank/DDBJ databases">
        <title>Draft genome sequence of Methylobacterium extorquens CP3, a seed endophyte of Crotalaria pumila with plant growth-promoting and metal tolerance properties.</title>
        <authorList>
            <person name="Sanchez-Lopez A.S."/>
            <person name="Van Hamme J.D."/>
            <person name="Thijs S."/>
            <person name="Mcammond B.M."/>
            <person name="Stevens V."/>
            <person name="Gonzalez-Chavez M.D.C."/>
            <person name="Vangronsveld J."/>
        </authorList>
    </citation>
    <scope>NUCLEOTIDE SEQUENCE [LARGE SCALE GENOMIC DNA]</scope>
    <source>
        <strain evidence="4 5">CP3</strain>
    </source>
</reference>